<dbReference type="InterPro" id="IPR000515">
    <property type="entry name" value="MetI-like"/>
</dbReference>
<evidence type="ECO:0000313" key="14">
    <source>
        <dbReference type="Proteomes" id="UP000249910"/>
    </source>
</evidence>
<dbReference type="PANTHER" id="PTHR30183">
    <property type="entry name" value="MOLYBDENUM TRANSPORT SYSTEM PERMEASE PROTEIN MODB"/>
    <property type="match status" value="1"/>
</dbReference>
<dbReference type="InterPro" id="IPR011867">
    <property type="entry name" value="ModB_ABC"/>
</dbReference>
<name>A0ABM6LX58_9GAMM</name>
<keyword evidence="8 10" id="KW-1133">Transmembrane helix</keyword>
<dbReference type="NCBIfam" id="TIGR02141">
    <property type="entry name" value="modB_ABC"/>
    <property type="match status" value="1"/>
</dbReference>
<evidence type="ECO:0000256" key="10">
    <source>
        <dbReference type="RuleBase" id="RU363032"/>
    </source>
</evidence>
<reference evidence="13 14" key="1">
    <citation type="submission" date="2017-06" db="EMBL/GenBank/DDBJ databases">
        <title>Complete genome of Francisella halioticida.</title>
        <authorList>
            <person name="Sjodin A."/>
        </authorList>
    </citation>
    <scope>NUCLEOTIDE SEQUENCE [LARGE SCALE GENOMIC DNA]</scope>
    <source>
        <strain evidence="13 14">DSM 23729</strain>
    </source>
</reference>
<keyword evidence="4 10" id="KW-0813">Transport</keyword>
<keyword evidence="14" id="KW-1185">Reference proteome</keyword>
<dbReference type="PROSITE" id="PS50928">
    <property type="entry name" value="ABC_TM1"/>
    <property type="match status" value="1"/>
</dbReference>
<evidence type="ECO:0000256" key="6">
    <source>
        <dbReference type="ARBA" id="ARBA00022505"/>
    </source>
</evidence>
<evidence type="ECO:0000256" key="3">
    <source>
        <dbReference type="ARBA" id="ARBA00007069"/>
    </source>
</evidence>
<feature type="transmembrane region" description="Helical" evidence="10">
    <location>
        <begin position="85"/>
        <end position="107"/>
    </location>
</feature>
<keyword evidence="9 10" id="KW-0472">Membrane</keyword>
<dbReference type="EMBL" id="CP022132">
    <property type="protein sequence ID" value="ASG67169.1"/>
    <property type="molecule type" value="Genomic_DNA"/>
</dbReference>
<protein>
    <recommendedName>
        <fullName evidence="11">Molybdenum transport system permease</fullName>
    </recommendedName>
</protein>
<organism evidence="13 14">
    <name type="scientific">Francisella halioticida</name>
    <dbReference type="NCBI Taxonomy" id="549298"/>
    <lineage>
        <taxon>Bacteria</taxon>
        <taxon>Pseudomonadati</taxon>
        <taxon>Pseudomonadota</taxon>
        <taxon>Gammaproteobacteria</taxon>
        <taxon>Thiotrichales</taxon>
        <taxon>Francisellaceae</taxon>
        <taxon>Francisella</taxon>
    </lineage>
</organism>
<comment type="similarity">
    <text evidence="3 11">Belongs to the binding-protein-dependent transport system permease family. CysTW subfamily.</text>
</comment>
<feature type="transmembrane region" description="Helical" evidence="10">
    <location>
        <begin position="12"/>
        <end position="32"/>
    </location>
</feature>
<evidence type="ECO:0000256" key="8">
    <source>
        <dbReference type="ARBA" id="ARBA00022989"/>
    </source>
</evidence>
<comment type="subcellular location">
    <subcellularLocation>
        <location evidence="11">Cell inner membrane</location>
        <topology evidence="11">Multi-pass membrane protein</topology>
    </subcellularLocation>
    <subcellularLocation>
        <location evidence="2 10">Cell membrane</location>
        <topology evidence="2 10">Multi-pass membrane protein</topology>
    </subcellularLocation>
</comment>
<evidence type="ECO:0000256" key="2">
    <source>
        <dbReference type="ARBA" id="ARBA00004651"/>
    </source>
</evidence>
<dbReference type="PANTHER" id="PTHR30183:SF8">
    <property type="entry name" value="MOLYBDENUM TRANSPORT SYSTEM PERMEASE"/>
    <property type="match status" value="1"/>
</dbReference>
<accession>A0ABM6LX58</accession>
<dbReference type="Gene3D" id="1.10.3720.10">
    <property type="entry name" value="MetI-like"/>
    <property type="match status" value="1"/>
</dbReference>
<evidence type="ECO:0000259" key="12">
    <source>
        <dbReference type="PROSITE" id="PS50928"/>
    </source>
</evidence>
<dbReference type="Proteomes" id="UP000249910">
    <property type="component" value="Chromosome"/>
</dbReference>
<evidence type="ECO:0000256" key="4">
    <source>
        <dbReference type="ARBA" id="ARBA00022448"/>
    </source>
</evidence>
<gene>
    <name evidence="13" type="primary">modB</name>
    <name evidence="13" type="ORF">CDV26_01115</name>
</gene>
<comment type="function">
    <text evidence="1 11">Part of the binding-protein-dependent transport system for molybdenum; probably responsible for the translocation of the substrate across the membrane.</text>
</comment>
<feature type="transmembrane region" description="Helical" evidence="10">
    <location>
        <begin position="44"/>
        <end position="65"/>
    </location>
</feature>
<dbReference type="InterPro" id="IPR035906">
    <property type="entry name" value="MetI-like_sf"/>
</dbReference>
<evidence type="ECO:0000256" key="9">
    <source>
        <dbReference type="ARBA" id="ARBA00023136"/>
    </source>
</evidence>
<sequence>MDWAALYITFKLSLLTTIILLFIGALLAYWLSRKKTIFRNLISILVNIPLVLPPTILGFYFLVLFNQNGYLGSLWYSLTGGSLNFSFSGILIASLVYSLPFSIGPILNSFESIPRELLVNAELLGANVFRRFYTIILPLSIRGIISSGVLVFAHTVGEFGVVLMVGGSIPNETKVLSIAIFEQVEQLNYHQANHMSIILLIFSFTILLIVQLLNNKKTNAYF</sequence>
<dbReference type="RefSeq" id="WP_088771725.1">
    <property type="nucleotide sequence ID" value="NZ_AP023082.1"/>
</dbReference>
<feature type="transmembrane region" description="Helical" evidence="10">
    <location>
        <begin position="132"/>
        <end position="153"/>
    </location>
</feature>
<feature type="transmembrane region" description="Helical" evidence="10">
    <location>
        <begin position="195"/>
        <end position="213"/>
    </location>
</feature>
<feature type="domain" description="ABC transmembrane type-1" evidence="12">
    <location>
        <begin position="6"/>
        <end position="210"/>
    </location>
</feature>
<dbReference type="Pfam" id="PF00528">
    <property type="entry name" value="BPD_transp_1"/>
    <property type="match status" value="1"/>
</dbReference>
<keyword evidence="5" id="KW-1003">Cell membrane</keyword>
<proteinExistence type="inferred from homology"/>
<dbReference type="CDD" id="cd06261">
    <property type="entry name" value="TM_PBP2"/>
    <property type="match status" value="1"/>
</dbReference>
<evidence type="ECO:0000256" key="7">
    <source>
        <dbReference type="ARBA" id="ARBA00022692"/>
    </source>
</evidence>
<evidence type="ECO:0000256" key="11">
    <source>
        <dbReference type="RuleBase" id="RU365097"/>
    </source>
</evidence>
<keyword evidence="7 10" id="KW-0812">Transmembrane</keyword>
<keyword evidence="11" id="KW-0997">Cell inner membrane</keyword>
<dbReference type="SUPFAM" id="SSF161098">
    <property type="entry name" value="MetI-like"/>
    <property type="match status" value="1"/>
</dbReference>
<evidence type="ECO:0000313" key="13">
    <source>
        <dbReference type="EMBL" id="ASG67169.1"/>
    </source>
</evidence>
<evidence type="ECO:0000256" key="1">
    <source>
        <dbReference type="ARBA" id="ARBA00002949"/>
    </source>
</evidence>
<keyword evidence="6 11" id="KW-0500">Molybdenum</keyword>
<evidence type="ECO:0000256" key="5">
    <source>
        <dbReference type="ARBA" id="ARBA00022475"/>
    </source>
</evidence>